<dbReference type="RefSeq" id="WP_146815985.1">
    <property type="nucleotide sequence ID" value="NZ_BJYA01000010.1"/>
</dbReference>
<feature type="domain" description="IDEAL" evidence="1">
    <location>
        <begin position="38"/>
        <end position="74"/>
    </location>
</feature>
<comment type="caution">
    <text evidence="2">The sequence shown here is derived from an EMBL/GenBank/DDBJ whole genome shotgun (WGS) entry which is preliminary data.</text>
</comment>
<dbReference type="EMBL" id="BJYA01000010">
    <property type="protein sequence ID" value="GEN45771.1"/>
    <property type="molecule type" value="Genomic_DNA"/>
</dbReference>
<name>A0A511W4Q7_9BACI</name>
<gene>
    <name evidence="2" type="ORF">AHA02nite_15470</name>
</gene>
<sequence>MKNQVTSYVLIRYQFPKTIAIKARREVPYEFKLASRLLLDEMVFEFNKHRLEEQINDAIDQQDIEQFNALSEQYAKYVK</sequence>
<dbReference type="InterPro" id="IPR014957">
    <property type="entry name" value="IDEAL_dom"/>
</dbReference>
<keyword evidence="3" id="KW-1185">Reference proteome</keyword>
<dbReference type="Gene3D" id="4.10.810.10">
    <property type="entry name" value="Virus Scaffolding Protein, Chain A"/>
    <property type="match status" value="1"/>
</dbReference>
<proteinExistence type="predicted"/>
<dbReference type="AlphaFoldDB" id="A0A511W4Q7"/>
<evidence type="ECO:0000259" key="1">
    <source>
        <dbReference type="SMART" id="SM00914"/>
    </source>
</evidence>
<dbReference type="InterPro" id="IPR027393">
    <property type="entry name" value="Virus_scaffolding_prot_C"/>
</dbReference>
<evidence type="ECO:0000313" key="2">
    <source>
        <dbReference type="EMBL" id="GEN45771.1"/>
    </source>
</evidence>
<organism evidence="2 3">
    <name type="scientific">Alkalibacillus haloalkaliphilus</name>
    <dbReference type="NCBI Taxonomy" id="94136"/>
    <lineage>
        <taxon>Bacteria</taxon>
        <taxon>Bacillati</taxon>
        <taxon>Bacillota</taxon>
        <taxon>Bacilli</taxon>
        <taxon>Bacillales</taxon>
        <taxon>Bacillaceae</taxon>
        <taxon>Alkalibacillus</taxon>
    </lineage>
</organism>
<dbReference type="OrthoDB" id="2691639at2"/>
<accession>A0A511W4Q7</accession>
<dbReference type="Proteomes" id="UP000321440">
    <property type="component" value="Unassembled WGS sequence"/>
</dbReference>
<reference evidence="2 3" key="1">
    <citation type="submission" date="2019-07" db="EMBL/GenBank/DDBJ databases">
        <title>Whole genome shotgun sequence of Alkalibacillus haloalkaliphilus NBRC 103110.</title>
        <authorList>
            <person name="Hosoyama A."/>
            <person name="Uohara A."/>
            <person name="Ohji S."/>
            <person name="Ichikawa N."/>
        </authorList>
    </citation>
    <scope>NUCLEOTIDE SEQUENCE [LARGE SCALE GENOMIC DNA]</scope>
    <source>
        <strain evidence="2 3">NBRC 103110</strain>
    </source>
</reference>
<protein>
    <recommendedName>
        <fullName evidence="1">IDEAL domain-containing protein</fullName>
    </recommendedName>
</protein>
<dbReference type="SMART" id="SM00914">
    <property type="entry name" value="IDEAL"/>
    <property type="match status" value="1"/>
</dbReference>
<evidence type="ECO:0000313" key="3">
    <source>
        <dbReference type="Proteomes" id="UP000321440"/>
    </source>
</evidence>
<dbReference type="Pfam" id="PF08858">
    <property type="entry name" value="IDEAL"/>
    <property type="match status" value="1"/>
</dbReference>